<feature type="region of interest" description="Disordered" evidence="1">
    <location>
        <begin position="192"/>
        <end position="229"/>
    </location>
</feature>
<dbReference type="NCBIfam" id="NF033634">
    <property type="entry name" value="SLATT_1"/>
    <property type="match status" value="1"/>
</dbReference>
<evidence type="ECO:0000256" key="2">
    <source>
        <dbReference type="SAM" id="Phobius"/>
    </source>
</evidence>
<evidence type="ECO:0000313" key="3">
    <source>
        <dbReference type="EMBL" id="SEH04834.1"/>
    </source>
</evidence>
<feature type="transmembrane region" description="Helical" evidence="2">
    <location>
        <begin position="58"/>
        <end position="80"/>
    </location>
</feature>
<dbReference type="RefSeq" id="WP_103918855.1">
    <property type="nucleotide sequence ID" value="NZ_FMSV02000123.1"/>
</dbReference>
<protein>
    <recommendedName>
        <fullName evidence="5">SMODS and SLOG-associating 2TM effector domain-containing protein</fullName>
    </recommendedName>
</protein>
<evidence type="ECO:0000313" key="4">
    <source>
        <dbReference type="Proteomes" id="UP000236724"/>
    </source>
</evidence>
<evidence type="ECO:0000256" key="1">
    <source>
        <dbReference type="SAM" id="MobiDB-lite"/>
    </source>
</evidence>
<keyword evidence="4" id="KW-1185">Reference proteome</keyword>
<gene>
    <name evidence="3" type="ORF">MBHS_00686</name>
</gene>
<accession>A0A1H6F722</accession>
<feature type="transmembrane region" description="Helical" evidence="2">
    <location>
        <begin position="92"/>
        <end position="112"/>
    </location>
</feature>
<dbReference type="InterPro" id="IPR025325">
    <property type="entry name" value="DUF4231"/>
</dbReference>
<dbReference type="Pfam" id="PF14015">
    <property type="entry name" value="DUF4231"/>
    <property type="match status" value="1"/>
</dbReference>
<keyword evidence="2" id="KW-0812">Transmembrane</keyword>
<organism evidence="3 4">
    <name type="scientific">Candidatus Venteria ishoeyi</name>
    <dbReference type="NCBI Taxonomy" id="1899563"/>
    <lineage>
        <taxon>Bacteria</taxon>
        <taxon>Pseudomonadati</taxon>
        <taxon>Pseudomonadota</taxon>
        <taxon>Gammaproteobacteria</taxon>
        <taxon>Thiotrichales</taxon>
        <taxon>Thiotrichaceae</taxon>
        <taxon>Venteria</taxon>
    </lineage>
</organism>
<dbReference type="OrthoDB" id="9806639at2"/>
<reference evidence="3 4" key="1">
    <citation type="submission" date="2016-10" db="EMBL/GenBank/DDBJ databases">
        <authorList>
            <person name="de Groot N.N."/>
        </authorList>
    </citation>
    <scope>NUCLEOTIDE SEQUENCE [LARGE SCALE GENOMIC DNA]</scope>
    <source>
        <strain evidence="3">MBHS1</strain>
    </source>
</reference>
<dbReference type="Proteomes" id="UP000236724">
    <property type="component" value="Unassembled WGS sequence"/>
</dbReference>
<keyword evidence="2" id="KW-1133">Transmembrane helix</keyword>
<proteinExistence type="predicted"/>
<dbReference type="AlphaFoldDB" id="A0A1H6F722"/>
<keyword evidence="2" id="KW-0472">Membrane</keyword>
<dbReference type="EMBL" id="FMSV02000123">
    <property type="protein sequence ID" value="SEH04834.1"/>
    <property type="molecule type" value="Genomic_DNA"/>
</dbReference>
<name>A0A1H6F722_9GAMM</name>
<sequence>MSRDKPGAAAKLLADKVAEPGAKIDIRHYIQQRLRYQQHWYERQASKNKRSFMRIQSIIIFLSLLIPMVVVTEPIVTLFLNEWMLAYSQMELPMSWASIATALLSSLIAMLAGMEKLRQPQTHWFNYRANEETLKKEEWMFRLRVGAYANLPLQRAERLLVERVEGVISSDIARFVQNEYNAVEEVLPKKAKAPQLRTNPAKTRSAGHAKQKVEPKILRPATTVRKLRA</sequence>
<evidence type="ECO:0008006" key="5">
    <source>
        <dbReference type="Google" id="ProtNLM"/>
    </source>
</evidence>